<reference evidence="7" key="1">
    <citation type="journal article" date="2014" name="Int. J. Syst. Evol. Microbiol.">
        <title>Complete genome sequence of Corynebacterium casei LMG S-19264T (=DSM 44701T), isolated from a smear-ripened cheese.</title>
        <authorList>
            <consortium name="US DOE Joint Genome Institute (JGI-PGF)"/>
            <person name="Walter F."/>
            <person name="Albersmeier A."/>
            <person name="Kalinowski J."/>
            <person name="Ruckert C."/>
        </authorList>
    </citation>
    <scope>NUCLEOTIDE SEQUENCE</scope>
    <source>
        <strain evidence="7">CGMCC 4.7201</strain>
    </source>
</reference>
<dbReference type="InterPro" id="IPR006311">
    <property type="entry name" value="TAT_signal"/>
</dbReference>
<protein>
    <submittedName>
        <fullName evidence="7">Transporter</fullName>
    </submittedName>
</protein>
<dbReference type="Proteomes" id="UP000641932">
    <property type="component" value="Unassembled WGS sequence"/>
</dbReference>
<dbReference type="Pfam" id="PF08386">
    <property type="entry name" value="Abhydrolase_4"/>
    <property type="match status" value="1"/>
</dbReference>
<evidence type="ECO:0000256" key="4">
    <source>
        <dbReference type="SAM" id="SignalP"/>
    </source>
</evidence>
<dbReference type="InterPro" id="IPR000073">
    <property type="entry name" value="AB_hydrolase_1"/>
</dbReference>
<evidence type="ECO:0000313" key="7">
    <source>
        <dbReference type="EMBL" id="GGO93297.1"/>
    </source>
</evidence>
<dbReference type="Gene3D" id="3.40.50.1820">
    <property type="entry name" value="alpha/beta hydrolase"/>
    <property type="match status" value="1"/>
</dbReference>
<proteinExistence type="inferred from homology"/>
<keyword evidence="2 4" id="KW-0732">Signal</keyword>
<sequence>MESPAPPRRANRRRLAVLGTAIATALTGLAAGVLPTHIAQADAASTDDSPFTHQSVTWGPCKWYDSTTGGPVPECATVSVPRDWRAPGSGPELSVAISRVKAADAAHRKGVLFTNPGGPGGSGIRLSWLIGSSQPKVAAEYDIIGMDPRGVGESTQLICDVPVDQLDSAVHDSRDLSAQAVTARQRTAKAVADGCAANPLTRYVNTWQTTHDMDMIRAVLGERKLNYLGYSYGSWLGAKYAALFPRRTGRIVLDSNTAWMDDLADSWERMPMAFQRRWERQFAPWATRSAFFSKYLGRTPAQVNAVYEQVRETFIKATDNLSAGQVLDGFVRTSLYTDAGFITIGASLGVLKSCLVDNHDWSRDALLSCGQRFSDELSGSGVAGTEFQAEARVGTDALLHPEKLGDAAPEGLSAVFDAVRNATGDTVQVSGVYYAVRCGDGGQWHSPNWWVNFARRNGPAYPLTGYETSQEVCSYWTLSAQRLPNPDEHRLAPIVTVQSEFDPATAYENTSRNVRQFHDARLVAIDDAGAHGQYGIRGNGCVDDIVNAYLLDGVTPPARSVCKGLPLPLENTVHAVPGPVDSSTRPHASRAEHVPARLRHAAEKIIK</sequence>
<feature type="signal peptide" evidence="4">
    <location>
        <begin position="1"/>
        <end position="30"/>
    </location>
</feature>
<dbReference type="PROSITE" id="PS51318">
    <property type="entry name" value="TAT"/>
    <property type="match status" value="1"/>
</dbReference>
<dbReference type="InterPro" id="IPR051601">
    <property type="entry name" value="Serine_prot/Carboxylest_S33"/>
</dbReference>
<keyword evidence="3" id="KW-0378">Hydrolase</keyword>
<evidence type="ECO:0000256" key="3">
    <source>
        <dbReference type="ARBA" id="ARBA00022801"/>
    </source>
</evidence>
<feature type="chain" id="PRO_5039443867" evidence="4">
    <location>
        <begin position="31"/>
        <end position="607"/>
    </location>
</feature>
<evidence type="ECO:0000259" key="6">
    <source>
        <dbReference type="Pfam" id="PF08386"/>
    </source>
</evidence>
<dbReference type="SUPFAM" id="SSF53474">
    <property type="entry name" value="alpha/beta-Hydrolases"/>
    <property type="match status" value="1"/>
</dbReference>
<name>A0A917ZW27_9ACTN</name>
<gene>
    <name evidence="7" type="ORF">GCM10012280_45500</name>
</gene>
<dbReference type="PANTHER" id="PTHR43248:SF29">
    <property type="entry name" value="TRIPEPTIDYL AMINOPEPTIDASE"/>
    <property type="match status" value="1"/>
</dbReference>
<comment type="similarity">
    <text evidence="1">Belongs to the peptidase S33 family.</text>
</comment>
<reference evidence="7" key="2">
    <citation type="submission" date="2020-09" db="EMBL/GenBank/DDBJ databases">
        <authorList>
            <person name="Sun Q."/>
            <person name="Zhou Y."/>
        </authorList>
    </citation>
    <scope>NUCLEOTIDE SEQUENCE</scope>
    <source>
        <strain evidence="7">CGMCC 4.7201</strain>
    </source>
</reference>
<organism evidence="7 8">
    <name type="scientific">Wenjunlia tyrosinilytica</name>
    <dbReference type="NCBI Taxonomy" id="1544741"/>
    <lineage>
        <taxon>Bacteria</taxon>
        <taxon>Bacillati</taxon>
        <taxon>Actinomycetota</taxon>
        <taxon>Actinomycetes</taxon>
        <taxon>Kitasatosporales</taxon>
        <taxon>Streptomycetaceae</taxon>
        <taxon>Wenjunlia</taxon>
    </lineage>
</organism>
<dbReference type="GO" id="GO:0016787">
    <property type="term" value="F:hydrolase activity"/>
    <property type="evidence" value="ECO:0007669"/>
    <property type="project" value="UniProtKB-KW"/>
</dbReference>
<dbReference type="InterPro" id="IPR029058">
    <property type="entry name" value="AB_hydrolase_fold"/>
</dbReference>
<evidence type="ECO:0000259" key="5">
    <source>
        <dbReference type="Pfam" id="PF00561"/>
    </source>
</evidence>
<keyword evidence="8" id="KW-1185">Reference proteome</keyword>
<accession>A0A917ZW27</accession>
<evidence type="ECO:0000256" key="2">
    <source>
        <dbReference type="ARBA" id="ARBA00022729"/>
    </source>
</evidence>
<dbReference type="PANTHER" id="PTHR43248">
    <property type="entry name" value="2-SUCCINYL-6-HYDROXY-2,4-CYCLOHEXADIENE-1-CARBOXYLATE SYNTHASE"/>
    <property type="match status" value="1"/>
</dbReference>
<dbReference type="InterPro" id="IPR013595">
    <property type="entry name" value="Pept_S33_TAP-like_C"/>
</dbReference>
<dbReference type="EMBL" id="BMMS01000020">
    <property type="protein sequence ID" value="GGO93297.1"/>
    <property type="molecule type" value="Genomic_DNA"/>
</dbReference>
<dbReference type="Pfam" id="PF00561">
    <property type="entry name" value="Abhydrolase_1"/>
    <property type="match status" value="1"/>
</dbReference>
<evidence type="ECO:0000256" key="1">
    <source>
        <dbReference type="ARBA" id="ARBA00010088"/>
    </source>
</evidence>
<comment type="caution">
    <text evidence="7">The sequence shown here is derived from an EMBL/GenBank/DDBJ whole genome shotgun (WGS) entry which is preliminary data.</text>
</comment>
<evidence type="ECO:0000313" key="8">
    <source>
        <dbReference type="Proteomes" id="UP000641932"/>
    </source>
</evidence>
<feature type="domain" description="Peptidase S33 tripeptidyl aminopeptidase-like C-terminal" evidence="6">
    <location>
        <begin position="468"/>
        <end position="562"/>
    </location>
</feature>
<dbReference type="AlphaFoldDB" id="A0A917ZW27"/>
<feature type="domain" description="AB hydrolase-1" evidence="5">
    <location>
        <begin position="115"/>
        <end position="284"/>
    </location>
</feature>